<feature type="domain" description="PAS" evidence="6">
    <location>
        <begin position="107"/>
        <end position="144"/>
    </location>
</feature>
<reference evidence="8" key="1">
    <citation type="journal article" date="2020" name="mSystems">
        <title>Genome- and Community-Level Interaction Insights into Carbon Utilization and Element Cycling Functions of Hydrothermarchaeota in Hydrothermal Sediment.</title>
        <authorList>
            <person name="Zhou Z."/>
            <person name="Liu Y."/>
            <person name="Xu W."/>
            <person name="Pan J."/>
            <person name="Luo Z.H."/>
            <person name="Li M."/>
        </authorList>
    </citation>
    <scope>NUCLEOTIDE SEQUENCE [LARGE SCALE GENOMIC DNA]</scope>
    <source>
        <strain evidence="8">SpSt-26</strain>
    </source>
</reference>
<feature type="domain" description="PAC" evidence="7">
    <location>
        <begin position="144"/>
        <end position="197"/>
    </location>
</feature>
<dbReference type="InterPro" id="IPR000014">
    <property type="entry name" value="PAS"/>
</dbReference>
<dbReference type="PANTHER" id="PTHR43304:SF1">
    <property type="entry name" value="PAC DOMAIN-CONTAINING PROTEIN"/>
    <property type="match status" value="1"/>
</dbReference>
<dbReference type="SUPFAM" id="SSF55781">
    <property type="entry name" value="GAF domain-like"/>
    <property type="match status" value="1"/>
</dbReference>
<evidence type="ECO:0000256" key="2">
    <source>
        <dbReference type="ARBA" id="ARBA00012438"/>
    </source>
</evidence>
<dbReference type="InterPro" id="IPR003661">
    <property type="entry name" value="HisK_dim/P_dom"/>
</dbReference>
<accession>A0A7J2TIF6</accession>
<dbReference type="InterPro" id="IPR052162">
    <property type="entry name" value="Sensor_kinase/Photoreceptor"/>
</dbReference>
<dbReference type="PROSITE" id="PS50112">
    <property type="entry name" value="PAS"/>
    <property type="match status" value="1"/>
</dbReference>
<dbReference type="NCBIfam" id="TIGR00229">
    <property type="entry name" value="sensory_box"/>
    <property type="match status" value="1"/>
</dbReference>
<evidence type="ECO:0000313" key="8">
    <source>
        <dbReference type="EMBL" id="HEH35400.1"/>
    </source>
</evidence>
<dbReference type="PANTHER" id="PTHR43304">
    <property type="entry name" value="PHYTOCHROME-LIKE PROTEIN CPH1"/>
    <property type="match status" value="1"/>
</dbReference>
<dbReference type="SMART" id="SM00091">
    <property type="entry name" value="PAS"/>
    <property type="match status" value="1"/>
</dbReference>
<evidence type="ECO:0000256" key="5">
    <source>
        <dbReference type="ARBA" id="ARBA00022777"/>
    </source>
</evidence>
<comment type="caution">
    <text evidence="8">The sequence shown here is derived from an EMBL/GenBank/DDBJ whole genome shotgun (WGS) entry which is preliminary data.</text>
</comment>
<protein>
    <recommendedName>
        <fullName evidence="2">histidine kinase</fullName>
        <ecNumber evidence="2">2.7.13.3</ecNumber>
    </recommendedName>
</protein>
<proteinExistence type="predicted"/>
<evidence type="ECO:0000256" key="3">
    <source>
        <dbReference type="ARBA" id="ARBA00022553"/>
    </source>
</evidence>
<evidence type="ECO:0000259" key="6">
    <source>
        <dbReference type="PROSITE" id="PS50112"/>
    </source>
</evidence>
<dbReference type="InterPro" id="IPR035965">
    <property type="entry name" value="PAS-like_dom_sf"/>
</dbReference>
<gene>
    <name evidence="8" type="ORF">ENP88_04485</name>
</gene>
<dbReference type="Pfam" id="PF08448">
    <property type="entry name" value="PAS_4"/>
    <property type="match status" value="1"/>
</dbReference>
<dbReference type="CDD" id="cd00082">
    <property type="entry name" value="HisKA"/>
    <property type="match status" value="1"/>
</dbReference>
<dbReference type="PROSITE" id="PS50113">
    <property type="entry name" value="PAC"/>
    <property type="match status" value="1"/>
</dbReference>
<keyword evidence="3" id="KW-0597">Phosphoprotein</keyword>
<keyword evidence="4" id="KW-0808">Transferase</keyword>
<evidence type="ECO:0000256" key="4">
    <source>
        <dbReference type="ARBA" id="ARBA00022679"/>
    </source>
</evidence>
<dbReference type="AlphaFoldDB" id="A0A7J2TIF6"/>
<dbReference type="Gene3D" id="3.30.450.20">
    <property type="entry name" value="PAS domain"/>
    <property type="match status" value="1"/>
</dbReference>
<dbReference type="InterPro" id="IPR000700">
    <property type="entry name" value="PAS-assoc_C"/>
</dbReference>
<dbReference type="EC" id="2.7.13.3" evidence="2"/>
<evidence type="ECO:0000259" key="7">
    <source>
        <dbReference type="PROSITE" id="PS50113"/>
    </source>
</evidence>
<dbReference type="InterPro" id="IPR013656">
    <property type="entry name" value="PAS_4"/>
</dbReference>
<dbReference type="EMBL" id="DSLA01000071">
    <property type="protein sequence ID" value="HEH35400.1"/>
    <property type="molecule type" value="Genomic_DNA"/>
</dbReference>
<dbReference type="SUPFAM" id="SSF55785">
    <property type="entry name" value="PYP-like sensor domain (PAS domain)"/>
    <property type="match status" value="1"/>
</dbReference>
<comment type="catalytic activity">
    <reaction evidence="1">
        <text>ATP + protein L-histidine = ADP + protein N-phospho-L-histidine.</text>
        <dbReference type="EC" id="2.7.13.3"/>
    </reaction>
</comment>
<name>A0A7J2TIF6_ARCFL</name>
<organism evidence="8">
    <name type="scientific">Archaeoglobus fulgidus</name>
    <dbReference type="NCBI Taxonomy" id="2234"/>
    <lineage>
        <taxon>Archaea</taxon>
        <taxon>Methanobacteriati</taxon>
        <taxon>Methanobacteriota</taxon>
        <taxon>Archaeoglobi</taxon>
        <taxon>Archaeoglobales</taxon>
        <taxon>Archaeoglobaceae</taxon>
        <taxon>Archaeoglobus</taxon>
    </lineage>
</organism>
<keyword evidence="5" id="KW-0418">Kinase</keyword>
<dbReference type="CDD" id="cd00130">
    <property type="entry name" value="PAS"/>
    <property type="match status" value="1"/>
</dbReference>
<sequence>MNLANLFEKLSIAIYVSGKDFEYENEKAREIRLKENVDRDSIFIKNKIYKIHREKISDFDIYFALESEEGTEAEKLRIYQHFFREARYFLFILDKKGRFLEINPSYEILGFRREELIGSNSRKIAFEDQIEILRENFKKVLRGETVKFTFRAKTANGEERYLEVVEWPRFSNGDVVGSEGVARDVTERKKLEIELERKNKSLKILSQVRKLILRERDEYSLLRRVYRIMREFGIEIRAWLVESGKLMTATPKASNCVIKEPKLWYGKCECERAREKSLTVPIIHEGKIFGLIAFCSIGELSDSEIDTFSQLGEDLGFAMNYYQVERHKKIMSEILVDNLKQFEKISDKLRNPLAAALGYLELEDVSCEEKIREVEKQLKRITEVVEDLRFQEVMTFLLTRK</sequence>
<evidence type="ECO:0000256" key="1">
    <source>
        <dbReference type="ARBA" id="ARBA00000085"/>
    </source>
</evidence>
<dbReference type="GO" id="GO:0000155">
    <property type="term" value="F:phosphorelay sensor kinase activity"/>
    <property type="evidence" value="ECO:0007669"/>
    <property type="project" value="InterPro"/>
</dbReference>